<feature type="region of interest" description="Disordered" evidence="1">
    <location>
        <begin position="148"/>
        <end position="180"/>
    </location>
</feature>
<feature type="region of interest" description="Disordered" evidence="1">
    <location>
        <begin position="87"/>
        <end position="120"/>
    </location>
</feature>
<dbReference type="EMBL" id="BAABKC010000122">
    <property type="protein sequence ID" value="GAA5076900.1"/>
    <property type="molecule type" value="Genomic_DNA"/>
</dbReference>
<feature type="compositionally biased region" description="Basic and acidic residues" evidence="1">
    <location>
        <begin position="240"/>
        <end position="255"/>
    </location>
</feature>
<organism evidence="2 3">
    <name type="scientific">Streptomyces similanensis</name>
    <dbReference type="NCBI Taxonomy" id="1274988"/>
    <lineage>
        <taxon>Bacteria</taxon>
        <taxon>Bacillati</taxon>
        <taxon>Actinomycetota</taxon>
        <taxon>Actinomycetes</taxon>
        <taxon>Kitasatosporales</taxon>
        <taxon>Streptomycetaceae</taxon>
        <taxon>Streptomyces</taxon>
    </lineage>
</organism>
<keyword evidence="3" id="KW-1185">Reference proteome</keyword>
<accession>A0ABP9LEP9</accession>
<dbReference type="Gene3D" id="3.40.50.150">
    <property type="entry name" value="Vaccinia Virus protein VP39"/>
    <property type="match status" value="1"/>
</dbReference>
<evidence type="ECO:0000256" key="1">
    <source>
        <dbReference type="SAM" id="MobiDB-lite"/>
    </source>
</evidence>
<protein>
    <submittedName>
        <fullName evidence="2">Uncharacterized protein</fullName>
    </submittedName>
</protein>
<evidence type="ECO:0000313" key="3">
    <source>
        <dbReference type="Proteomes" id="UP001500124"/>
    </source>
</evidence>
<proteinExistence type="predicted"/>
<feature type="compositionally biased region" description="Low complexity" evidence="1">
    <location>
        <begin position="91"/>
        <end position="120"/>
    </location>
</feature>
<name>A0ABP9LEP9_9ACTN</name>
<gene>
    <name evidence="2" type="ORF">GCM10023336_67240</name>
</gene>
<reference evidence="3" key="1">
    <citation type="journal article" date="2019" name="Int. J. Syst. Evol. Microbiol.">
        <title>The Global Catalogue of Microorganisms (GCM) 10K type strain sequencing project: providing services to taxonomists for standard genome sequencing and annotation.</title>
        <authorList>
            <consortium name="The Broad Institute Genomics Platform"/>
            <consortium name="The Broad Institute Genome Sequencing Center for Infectious Disease"/>
            <person name="Wu L."/>
            <person name="Ma J."/>
        </authorList>
    </citation>
    <scope>NUCLEOTIDE SEQUENCE [LARGE SCALE GENOMIC DNA]</scope>
    <source>
        <strain evidence="3">JCM 18410</strain>
    </source>
</reference>
<comment type="caution">
    <text evidence="2">The sequence shown here is derived from an EMBL/GenBank/DDBJ whole genome shotgun (WGS) entry which is preliminary data.</text>
</comment>
<dbReference type="Pfam" id="PF01135">
    <property type="entry name" value="PCMT"/>
    <property type="match status" value="1"/>
</dbReference>
<dbReference type="InterPro" id="IPR029063">
    <property type="entry name" value="SAM-dependent_MTases_sf"/>
</dbReference>
<dbReference type="Proteomes" id="UP001500124">
    <property type="component" value="Unassembled WGS sequence"/>
</dbReference>
<feature type="region of interest" description="Disordered" evidence="1">
    <location>
        <begin position="232"/>
        <end position="255"/>
    </location>
</feature>
<sequence length="255" mass="27884">MDVDPYVVHRTRRLCVEAGSGRITAMLGDGGLGAPGHLPARGFDEVVIKHNASDIAPAWHEQLRDGAELVVPLEMGGYTRSLTLVRRGGARRPPAAARRGSRPRLAATGPRRGRPQRVPQQRVAVPGALLRPRRTAESALRQVRVEGEVRRPPAQGAAVRRSQPDFPARDFGVRPNPQRRRDTGAVIMGITVSSLLSPSWPPVLVVGADRRPSGPIRCTVCQRVLRGRPMTARRAAGSLDLRRPVEERDHSRRSS</sequence>
<evidence type="ECO:0000313" key="2">
    <source>
        <dbReference type="EMBL" id="GAA5076900.1"/>
    </source>
</evidence>